<keyword evidence="4" id="KW-1185">Reference proteome</keyword>
<dbReference type="InterPro" id="IPR051740">
    <property type="entry name" value="DRBM-containing_protein"/>
</dbReference>
<dbReference type="GO" id="GO:0005886">
    <property type="term" value="C:plasma membrane"/>
    <property type="evidence" value="ECO:0007669"/>
    <property type="project" value="TreeGrafter"/>
</dbReference>
<dbReference type="GO" id="GO:0003725">
    <property type="term" value="F:double-stranded RNA binding"/>
    <property type="evidence" value="ECO:0007669"/>
    <property type="project" value="TreeGrafter"/>
</dbReference>
<name>A0A0N4ZYA9_PARTI</name>
<dbReference type="GO" id="GO:0032839">
    <property type="term" value="C:dendrite cytoplasm"/>
    <property type="evidence" value="ECO:0007669"/>
    <property type="project" value="GOC"/>
</dbReference>
<dbReference type="GO" id="GO:0098964">
    <property type="term" value="P:anterograde dendritic transport of messenger ribonucleoprotein complex"/>
    <property type="evidence" value="ECO:0007669"/>
    <property type="project" value="TreeGrafter"/>
</dbReference>
<dbReference type="CDD" id="cd19857">
    <property type="entry name" value="DSRM_STAU_rpt1"/>
    <property type="match status" value="1"/>
</dbReference>
<dbReference type="GO" id="GO:0008298">
    <property type="term" value="P:intracellular mRNA localization"/>
    <property type="evidence" value="ECO:0007669"/>
    <property type="project" value="TreeGrafter"/>
</dbReference>
<dbReference type="SUPFAM" id="SSF54768">
    <property type="entry name" value="dsRNA-binding domain-like"/>
    <property type="match status" value="4"/>
</dbReference>
<dbReference type="GO" id="GO:0010494">
    <property type="term" value="C:cytoplasmic stress granule"/>
    <property type="evidence" value="ECO:0007669"/>
    <property type="project" value="TreeGrafter"/>
</dbReference>
<evidence type="ECO:0000256" key="1">
    <source>
        <dbReference type="ARBA" id="ARBA00022884"/>
    </source>
</evidence>
<evidence type="ECO:0000313" key="5">
    <source>
        <dbReference type="WBParaSite" id="PTRK_0001378100.1"/>
    </source>
</evidence>
<protein>
    <submittedName>
        <fullName evidence="5">DRBM domain-containing protein</fullName>
    </submittedName>
</protein>
<dbReference type="STRING" id="131310.A0A0N4ZYA9"/>
<dbReference type="Gene3D" id="3.30.160.20">
    <property type="match status" value="4"/>
</dbReference>
<dbReference type="AlphaFoldDB" id="A0A0N4ZYA9"/>
<dbReference type="InterPro" id="IPR014720">
    <property type="entry name" value="dsRBD_dom"/>
</dbReference>
<dbReference type="Pfam" id="PF00035">
    <property type="entry name" value="dsrm"/>
    <property type="match status" value="3"/>
</dbReference>
<dbReference type="PROSITE" id="PS50137">
    <property type="entry name" value="DS_RBD"/>
    <property type="match status" value="4"/>
</dbReference>
<proteinExistence type="predicted"/>
<dbReference type="CDD" id="cd19861">
    <property type="entry name" value="DSRM_STAU_rpt5"/>
    <property type="match status" value="1"/>
</dbReference>
<sequence>MGEQAVHPEKWCGKHTVSTKIKNPKCQYNYGVKDENTERSSMCLISEMSRFNNLRYEYILLDESGPAHKKQFSVKLSFSNNEAYIGCGASIKKAQQSAAKNALENTTLPRPITKQSKKDPTNYFKLLTSVGKCLQKQAFINACDNDSMLGSQNLLPFPLITTSRFNSKSYSPLTNGSQTKKYSVEVKIGDALTFHGHGNTLKEAKNNASCFALTYLSPILVEKNKELDRRLSGNNTTEEENSTTMLKKNVISIIHEYAVKMKMNVEFNLLSETGEPHNRIYNYECRVTSEDESFSSEGEGNSKKSAKTDACEKMVKILETYMEKPIFIATYFVSISKKMLPNPYKEQNKRRLLVKDRKMDPEYGHHINPISRLIQVVQMTKEPDPVFNFIDEKNVFRRREFICEVTWKNFRCEGCGPTKKLSKRAAAEALLEMIGYSKPMKKPGKSLLKNKNEDKMDCQIDSFDFTKLNIESKNNVEVMVENEKKKKSVSFNPTIYGCGPPDEEDYPKIEIVPLKDGSSKKYKKVGKNRCRMLNYDDCFKLANLSKEYLVLSQEERKEKPYEYLEFLSKQYRFKINVTEFPKRFDDDQKKWFYFVLINLNLENTVVCNGSGNSDSEAIDNAAKNILELLKDIHRKSSDYVVEETFPSPLSEDNNIL</sequence>
<feature type="domain" description="DRBM" evidence="3">
    <location>
        <begin position="368"/>
        <end position="436"/>
    </location>
</feature>
<dbReference type="PANTHER" id="PTHR46054">
    <property type="entry name" value="MATERNAL EFFECT PROTEIN STAUFEN"/>
    <property type="match status" value="1"/>
</dbReference>
<evidence type="ECO:0000313" key="4">
    <source>
        <dbReference type="Proteomes" id="UP000038045"/>
    </source>
</evidence>
<dbReference type="Proteomes" id="UP000038045">
    <property type="component" value="Unplaced"/>
</dbReference>
<organism evidence="4 5">
    <name type="scientific">Parastrongyloides trichosuri</name>
    <name type="common">Possum-specific nematode worm</name>
    <dbReference type="NCBI Taxonomy" id="131310"/>
    <lineage>
        <taxon>Eukaryota</taxon>
        <taxon>Metazoa</taxon>
        <taxon>Ecdysozoa</taxon>
        <taxon>Nematoda</taxon>
        <taxon>Chromadorea</taxon>
        <taxon>Rhabditida</taxon>
        <taxon>Tylenchina</taxon>
        <taxon>Panagrolaimomorpha</taxon>
        <taxon>Strongyloidoidea</taxon>
        <taxon>Strongyloididae</taxon>
        <taxon>Parastrongyloides</taxon>
    </lineage>
</organism>
<evidence type="ECO:0000259" key="3">
    <source>
        <dbReference type="PROSITE" id="PS50137"/>
    </source>
</evidence>
<feature type="domain" description="DRBM" evidence="3">
    <location>
        <begin position="157"/>
        <end position="218"/>
    </location>
</feature>
<feature type="domain" description="DRBM" evidence="3">
    <location>
        <begin position="249"/>
        <end position="320"/>
    </location>
</feature>
<evidence type="ECO:0000256" key="2">
    <source>
        <dbReference type="PROSITE-ProRule" id="PRU00266"/>
    </source>
</evidence>
<dbReference type="CDD" id="cd19860">
    <property type="entry name" value="DSRM_STAU_rpt4"/>
    <property type="match status" value="1"/>
</dbReference>
<dbReference type="PANTHER" id="PTHR46054:SF3">
    <property type="entry name" value="MATERNAL EFFECT PROTEIN STAUFEN"/>
    <property type="match status" value="1"/>
</dbReference>
<feature type="domain" description="DRBM" evidence="3">
    <location>
        <begin position="40"/>
        <end position="108"/>
    </location>
</feature>
<reference evidence="5" key="1">
    <citation type="submission" date="2017-02" db="UniProtKB">
        <authorList>
            <consortium name="WormBaseParasite"/>
        </authorList>
    </citation>
    <scope>IDENTIFICATION</scope>
</reference>
<dbReference type="GO" id="GO:0007281">
    <property type="term" value="P:germ cell development"/>
    <property type="evidence" value="ECO:0007669"/>
    <property type="project" value="TreeGrafter"/>
</dbReference>
<accession>A0A0N4ZYA9</accession>
<dbReference type="WBParaSite" id="PTRK_0001378100.1">
    <property type="protein sequence ID" value="PTRK_0001378100.1"/>
    <property type="gene ID" value="PTRK_0001378100"/>
</dbReference>
<dbReference type="GO" id="GO:0043025">
    <property type="term" value="C:neuronal cell body"/>
    <property type="evidence" value="ECO:0007669"/>
    <property type="project" value="TreeGrafter"/>
</dbReference>
<dbReference type="GO" id="GO:0035418">
    <property type="term" value="P:protein localization to synapse"/>
    <property type="evidence" value="ECO:0007669"/>
    <property type="project" value="TreeGrafter"/>
</dbReference>
<dbReference type="GO" id="GO:0003729">
    <property type="term" value="F:mRNA binding"/>
    <property type="evidence" value="ECO:0007669"/>
    <property type="project" value="TreeGrafter"/>
</dbReference>
<dbReference type="SMART" id="SM00358">
    <property type="entry name" value="DSRM"/>
    <property type="match status" value="4"/>
</dbReference>
<dbReference type="FunFam" id="3.30.160.20:FF:000007">
    <property type="entry name" value="Double-stranded RNA-binding protein Staufen homolog 1"/>
    <property type="match status" value="2"/>
</dbReference>
<keyword evidence="1 2" id="KW-0694">RNA-binding</keyword>